<proteinExistence type="predicted"/>
<accession>A0A9W6LTP3</accession>
<evidence type="ECO:0000313" key="2">
    <source>
        <dbReference type="Proteomes" id="UP001144323"/>
    </source>
</evidence>
<gene>
    <name evidence="1" type="ORF">LMG27198_39320</name>
</gene>
<dbReference type="AlphaFoldDB" id="A0A9W6LTP3"/>
<organism evidence="1 2">
    <name type="scientific">Methylocystis echinoides</name>
    <dbReference type="NCBI Taxonomy" id="29468"/>
    <lineage>
        <taxon>Bacteria</taxon>
        <taxon>Pseudomonadati</taxon>
        <taxon>Pseudomonadota</taxon>
        <taxon>Alphaproteobacteria</taxon>
        <taxon>Hyphomicrobiales</taxon>
        <taxon>Methylocystaceae</taxon>
        <taxon>Methylocystis</taxon>
    </lineage>
</organism>
<comment type="caution">
    <text evidence="1">The sequence shown here is derived from an EMBL/GenBank/DDBJ whole genome shotgun (WGS) entry which is preliminary data.</text>
</comment>
<dbReference type="EMBL" id="BSEC01000001">
    <property type="protein sequence ID" value="GLI94940.1"/>
    <property type="molecule type" value="Genomic_DNA"/>
</dbReference>
<dbReference type="Proteomes" id="UP001144323">
    <property type="component" value="Unassembled WGS sequence"/>
</dbReference>
<sequence>MGSPAVQKKRRLVDLALVKEDRRHLLASFRGWREPEERRARGDDEAVFVPGNEERKRSQYFLQLVGKDRRLYHLVTPDIFGAHLTSKTSWSAP</sequence>
<reference evidence="1" key="1">
    <citation type="journal article" date="2023" name="Int. J. Syst. Evol. Microbiol.">
        <title>Methylocystis iwaonis sp. nov., a type II methane-oxidizing bacterium from surface soil of a rice paddy field in Japan, and emended description of the genus Methylocystis (ex Whittenbury et al. 1970) Bowman et al. 1993.</title>
        <authorList>
            <person name="Kaise H."/>
            <person name="Sawadogo J.B."/>
            <person name="Alam M.S."/>
            <person name="Ueno C."/>
            <person name="Dianou D."/>
            <person name="Shinjo R."/>
            <person name="Asakawa S."/>
        </authorList>
    </citation>
    <scope>NUCLEOTIDE SEQUENCE</scope>
    <source>
        <strain evidence="1">LMG27198</strain>
    </source>
</reference>
<keyword evidence="2" id="KW-1185">Reference proteome</keyword>
<name>A0A9W6LTP3_9HYPH</name>
<protein>
    <submittedName>
        <fullName evidence="1">Uncharacterized protein</fullName>
    </submittedName>
</protein>
<evidence type="ECO:0000313" key="1">
    <source>
        <dbReference type="EMBL" id="GLI94940.1"/>
    </source>
</evidence>